<dbReference type="InterPro" id="IPR050377">
    <property type="entry name" value="Radical_SAM_PqqE_MftC-like"/>
</dbReference>
<accession>A0ABU0LJ96</accession>
<evidence type="ECO:0000256" key="2">
    <source>
        <dbReference type="ARBA" id="ARBA00022691"/>
    </source>
</evidence>
<evidence type="ECO:0000256" key="4">
    <source>
        <dbReference type="ARBA" id="ARBA00022905"/>
    </source>
</evidence>
<evidence type="ECO:0000256" key="5">
    <source>
        <dbReference type="ARBA" id="ARBA00023002"/>
    </source>
</evidence>
<evidence type="ECO:0000256" key="1">
    <source>
        <dbReference type="ARBA" id="ARBA00022485"/>
    </source>
</evidence>
<comment type="pathway">
    <text evidence="8">Cofactor biosynthesis; pyrroloquinoline quinone biosynthesis.</text>
</comment>
<keyword evidence="11" id="KW-1185">Reference proteome</keyword>
<dbReference type="InterPro" id="IPR011843">
    <property type="entry name" value="PQQ_synth_PqqE_bac"/>
</dbReference>
<dbReference type="SFLD" id="SFLDG01386">
    <property type="entry name" value="main_SPASM_domain-containing"/>
    <property type="match status" value="1"/>
</dbReference>
<sequence length="399" mass="43041">MNETSQSAPGPELAADVIEPGPKAARKPPVGHPIGLLAELTHRCPLRCPYCSNPLELERRDGELDTATWKRVLSEAAALGVLHVHLSGGEPTARPDLVELTAHCAKEGLYTNLITSGIGRAPGMIDALFDAGLDHVQLSVQGASAPTADRIGGYKGGHEAKLAFARRVVELGLPLTLNAVIHRGNIDEVEDILALAVALKAKRLEVAHTQYYGWAYVNRAALMPARPDVDRSIALVEEARKRLEGVLVIDMVIPDYYARYPKPCTGGWGHRTLNVTPTGKVLPCHAAESIPGLDFWSVRDRALGDIWRENPAFNAFRGTDWMPEPCQSCERRDMDFGGCRCQAMALVGDASATDPACSKSPFHARMEALATLEATGAAPDYIYRTIGGAPAPREAEAHL</sequence>
<gene>
    <name evidence="8" type="primary">pqqE</name>
    <name evidence="10" type="ORF">QOZ94_004033</name>
</gene>
<dbReference type="PANTHER" id="PTHR11228">
    <property type="entry name" value="RADICAL SAM DOMAIN PROTEIN"/>
    <property type="match status" value="1"/>
</dbReference>
<dbReference type="SFLD" id="SFLDF00280">
    <property type="entry name" value="coenzyme_PQQ_synthesis_protein"/>
    <property type="match status" value="1"/>
</dbReference>
<keyword evidence="2 8" id="KW-0949">S-adenosyl-L-methionine</keyword>
<comment type="function">
    <text evidence="8">Catalyzes the cross-linking of a glutamate residue and a tyrosine residue in the PqqA protein as part of the biosynthesis of pyrroloquinoline quinone (PQQ).</text>
</comment>
<organism evidence="10 11">
    <name type="scientific">Xanthobacter agilis</name>
    <dbReference type="NCBI Taxonomy" id="47492"/>
    <lineage>
        <taxon>Bacteria</taxon>
        <taxon>Pseudomonadati</taxon>
        <taxon>Pseudomonadota</taxon>
        <taxon>Alphaproteobacteria</taxon>
        <taxon>Hyphomicrobiales</taxon>
        <taxon>Xanthobacteraceae</taxon>
        <taxon>Xanthobacter</taxon>
    </lineage>
</organism>
<dbReference type="NCBIfam" id="TIGR04085">
    <property type="entry name" value="rSAM_more_4Fe4S"/>
    <property type="match status" value="1"/>
</dbReference>
<dbReference type="InterPro" id="IPR000385">
    <property type="entry name" value="MoaA_NifB_PqqE_Fe-S-bd_CS"/>
</dbReference>
<reference evidence="10 11" key="1">
    <citation type="submission" date="2023-07" db="EMBL/GenBank/DDBJ databases">
        <title>Genomic Encyclopedia of Type Strains, Phase IV (KMG-IV): sequencing the most valuable type-strain genomes for metagenomic binning, comparative biology and taxonomic classification.</title>
        <authorList>
            <person name="Goeker M."/>
        </authorList>
    </citation>
    <scope>NUCLEOTIDE SEQUENCE [LARGE SCALE GENOMIC DNA]</scope>
    <source>
        <strain evidence="10 11">DSM 3770</strain>
    </source>
</reference>
<feature type="binding site" evidence="8">
    <location>
        <position position="48"/>
    </location>
    <ligand>
        <name>[4Fe-4S] cluster</name>
        <dbReference type="ChEBI" id="CHEBI:49883"/>
        <note>4Fe-4S-S-AdoMet</note>
    </ligand>
</feature>
<dbReference type="InterPro" id="IPR007197">
    <property type="entry name" value="rSAM"/>
</dbReference>
<feature type="binding site" evidence="8">
    <location>
        <position position="44"/>
    </location>
    <ligand>
        <name>[4Fe-4S] cluster</name>
        <dbReference type="ChEBI" id="CHEBI:49883"/>
        <note>4Fe-4S-S-AdoMet</note>
    </ligand>
</feature>
<dbReference type="SUPFAM" id="SSF102114">
    <property type="entry name" value="Radical SAM enzymes"/>
    <property type="match status" value="1"/>
</dbReference>
<keyword evidence="1 8" id="KW-0004">4Fe-4S</keyword>
<comment type="subunit">
    <text evidence="8">Interacts with PqqD. The interaction is necessary for activity of PqqE.</text>
</comment>
<evidence type="ECO:0000313" key="11">
    <source>
        <dbReference type="Proteomes" id="UP001241747"/>
    </source>
</evidence>
<dbReference type="Pfam" id="PF13186">
    <property type="entry name" value="SPASM"/>
    <property type="match status" value="1"/>
</dbReference>
<dbReference type="Pfam" id="PF04055">
    <property type="entry name" value="Radical_SAM"/>
    <property type="match status" value="1"/>
</dbReference>
<dbReference type="PROSITE" id="PS51918">
    <property type="entry name" value="RADICAL_SAM"/>
    <property type="match status" value="1"/>
</dbReference>
<evidence type="ECO:0000256" key="3">
    <source>
        <dbReference type="ARBA" id="ARBA00022723"/>
    </source>
</evidence>
<comment type="similarity">
    <text evidence="8">Belongs to the radical SAM superfamily. PqqE family.</text>
</comment>
<dbReference type="InterPro" id="IPR058240">
    <property type="entry name" value="rSAM_sf"/>
</dbReference>
<evidence type="ECO:0000256" key="8">
    <source>
        <dbReference type="HAMAP-Rule" id="MF_00660"/>
    </source>
</evidence>
<keyword evidence="6 8" id="KW-0408">Iron</keyword>
<comment type="caution">
    <text evidence="10">The sequence shown here is derived from an EMBL/GenBank/DDBJ whole genome shotgun (WGS) entry which is preliminary data.</text>
</comment>
<feature type="binding site" evidence="8">
    <location>
        <position position="51"/>
    </location>
    <ligand>
        <name>[4Fe-4S] cluster</name>
        <dbReference type="ChEBI" id="CHEBI:49883"/>
        <note>4Fe-4S-S-AdoMet</note>
    </ligand>
</feature>
<dbReference type="InterPro" id="IPR006638">
    <property type="entry name" value="Elp3/MiaA/NifB-like_rSAM"/>
</dbReference>
<dbReference type="CDD" id="cd01335">
    <property type="entry name" value="Radical_SAM"/>
    <property type="match status" value="1"/>
</dbReference>
<dbReference type="SFLD" id="SFLDG01067">
    <property type="entry name" value="SPASM/twitch_domain_containing"/>
    <property type="match status" value="1"/>
</dbReference>
<dbReference type="Proteomes" id="UP001241747">
    <property type="component" value="Unassembled WGS sequence"/>
</dbReference>
<keyword evidence="3 8" id="KW-0479">Metal-binding</keyword>
<dbReference type="InterPro" id="IPR017200">
    <property type="entry name" value="PqqE-like"/>
</dbReference>
<dbReference type="HAMAP" id="MF_00660">
    <property type="entry name" value="PqqE"/>
    <property type="match status" value="1"/>
</dbReference>
<dbReference type="SFLD" id="SFLDS00029">
    <property type="entry name" value="Radical_SAM"/>
    <property type="match status" value="1"/>
</dbReference>
<name>A0ABU0LJ96_XANAG</name>
<keyword evidence="7 8" id="KW-0411">Iron-sulfur</keyword>
<dbReference type="PIRSF" id="PIRSF037420">
    <property type="entry name" value="PQQ_syn_pqqE"/>
    <property type="match status" value="1"/>
</dbReference>
<dbReference type="EMBL" id="JAUSVY010000014">
    <property type="protein sequence ID" value="MDQ0507217.1"/>
    <property type="molecule type" value="Genomic_DNA"/>
</dbReference>
<proteinExistence type="inferred from homology"/>
<protein>
    <recommendedName>
        <fullName evidence="8">PqqA peptide cyclase</fullName>
        <ecNumber evidence="8">1.21.98.4</ecNumber>
    </recommendedName>
    <alternativeName>
        <fullName evidence="8">Coenzyme PQQ synthesis protein E</fullName>
    </alternativeName>
</protein>
<dbReference type="SMART" id="SM00729">
    <property type="entry name" value="Elp3"/>
    <property type="match status" value="1"/>
</dbReference>
<dbReference type="InterPro" id="IPR013785">
    <property type="entry name" value="Aldolase_TIM"/>
</dbReference>
<keyword evidence="5 8" id="KW-0560">Oxidoreductase</keyword>
<comment type="catalytic activity">
    <reaction evidence="8">
        <text>[PQQ precursor protein] + S-adenosyl-L-methionine = E-Y cross-linked-[PQQ precursor protein] + 5'-deoxyadenosine + L-methionine + H(+)</text>
        <dbReference type="Rhea" id="RHEA:56836"/>
        <dbReference type="Rhea" id="RHEA-COMP:14800"/>
        <dbReference type="Rhea" id="RHEA-COMP:14801"/>
        <dbReference type="ChEBI" id="CHEBI:15378"/>
        <dbReference type="ChEBI" id="CHEBI:17319"/>
        <dbReference type="ChEBI" id="CHEBI:57844"/>
        <dbReference type="ChEBI" id="CHEBI:59789"/>
        <dbReference type="ChEBI" id="CHEBI:141026"/>
        <dbReference type="ChEBI" id="CHEBI:141027"/>
        <dbReference type="EC" id="1.21.98.4"/>
    </reaction>
</comment>
<comment type="cofactor">
    <cofactor evidence="8">
        <name>[4Fe-4S] cluster</name>
        <dbReference type="ChEBI" id="CHEBI:49883"/>
    </cofactor>
    <text evidence="8">Binds 1 [4Fe-4S] cluster. The cluster is coordinated with 3 cysteines and an exchangeable S-adenosyl-L-methionine.</text>
</comment>
<dbReference type="Gene3D" id="3.20.20.70">
    <property type="entry name" value="Aldolase class I"/>
    <property type="match status" value="1"/>
</dbReference>
<evidence type="ECO:0000256" key="7">
    <source>
        <dbReference type="ARBA" id="ARBA00023014"/>
    </source>
</evidence>
<dbReference type="PANTHER" id="PTHR11228:SF7">
    <property type="entry name" value="PQQA PEPTIDE CYCLASE"/>
    <property type="match status" value="1"/>
</dbReference>
<dbReference type="EC" id="1.21.98.4" evidence="8"/>
<keyword evidence="4 8" id="KW-0884">PQQ biosynthesis</keyword>
<feature type="domain" description="Radical SAM core" evidence="9">
    <location>
        <begin position="30"/>
        <end position="242"/>
    </location>
</feature>
<dbReference type="PROSITE" id="PS01305">
    <property type="entry name" value="MOAA_NIFB_PQQE"/>
    <property type="match status" value="1"/>
</dbReference>
<dbReference type="NCBIfam" id="TIGR02109">
    <property type="entry name" value="PQQ_syn_pqqE"/>
    <property type="match status" value="1"/>
</dbReference>
<dbReference type="CDD" id="cd21119">
    <property type="entry name" value="SPASM_PqqE"/>
    <property type="match status" value="1"/>
</dbReference>
<dbReference type="InterPro" id="IPR023885">
    <property type="entry name" value="4Fe4S-binding_SPASM_dom"/>
</dbReference>
<evidence type="ECO:0000259" key="9">
    <source>
        <dbReference type="PROSITE" id="PS51918"/>
    </source>
</evidence>
<evidence type="ECO:0000313" key="10">
    <source>
        <dbReference type="EMBL" id="MDQ0507217.1"/>
    </source>
</evidence>
<evidence type="ECO:0000256" key="6">
    <source>
        <dbReference type="ARBA" id="ARBA00023004"/>
    </source>
</evidence>